<evidence type="ECO:0000313" key="2">
    <source>
        <dbReference type="Proteomes" id="UP000628669"/>
    </source>
</evidence>
<organism evidence="1 2">
    <name type="scientific">Chryseobacterium paridis</name>
    <dbReference type="NCBI Taxonomy" id="2800328"/>
    <lineage>
        <taxon>Bacteria</taxon>
        <taxon>Pseudomonadati</taxon>
        <taxon>Bacteroidota</taxon>
        <taxon>Flavobacteriia</taxon>
        <taxon>Flavobacteriales</taxon>
        <taxon>Weeksellaceae</taxon>
        <taxon>Chryseobacterium group</taxon>
        <taxon>Chryseobacterium</taxon>
    </lineage>
</organism>
<comment type="caution">
    <text evidence="1">The sequence shown here is derived from an EMBL/GenBank/DDBJ whole genome shotgun (WGS) entry which is preliminary data.</text>
</comment>
<reference evidence="2" key="1">
    <citation type="submission" date="2021-01" db="EMBL/GenBank/DDBJ databases">
        <title>Genome public.</title>
        <authorList>
            <person name="Liu C."/>
            <person name="Sun Q."/>
        </authorList>
    </citation>
    <scope>NUCLEOTIDE SEQUENCE [LARGE SCALE GENOMIC DNA]</scope>
    <source>
        <strain evidence="2">YIM B02567</strain>
    </source>
</reference>
<gene>
    <name evidence="1" type="ORF">JHL15_05150</name>
</gene>
<accession>A0ABS1FRZ9</accession>
<evidence type="ECO:0000313" key="1">
    <source>
        <dbReference type="EMBL" id="MBK1895141.1"/>
    </source>
</evidence>
<sequence>MSWGQQNIEGITKEKYDDAQTLTSDQLLEKNLNDTTWCDVFLTLNASVNHQSKNQEYLKGLVNQITNSKTTNLRGTSKLIIWDRIISNDILFEGKGLVVENDLFVVAGRANQLLQNLTLKNFGYVNKSSTEKDLVKLKNKWIDFLSGKSVDEYKTVEYKNAKIPEINSLKAVEALIISIQDNQDKKELTKKCLKKIYKLDEMPKEKGPEIFCDPNTHSFAYLSMLFGDKKRDETKDAKWWKDFWATNHNKFVWNDEKGFYEIKN</sequence>
<proteinExistence type="predicted"/>
<name>A0ABS1FRZ9_9FLAO</name>
<keyword evidence="2" id="KW-1185">Reference proteome</keyword>
<dbReference type="EMBL" id="JAENHK010000005">
    <property type="protein sequence ID" value="MBK1895141.1"/>
    <property type="molecule type" value="Genomic_DNA"/>
</dbReference>
<dbReference type="Proteomes" id="UP000628669">
    <property type="component" value="Unassembled WGS sequence"/>
</dbReference>
<protein>
    <submittedName>
        <fullName evidence="1">Uncharacterized protein</fullName>
    </submittedName>
</protein>